<dbReference type="PANTHER" id="PTHR11076:SF34">
    <property type="entry name" value="PROTEIN UMUC"/>
    <property type="match status" value="1"/>
</dbReference>
<dbReference type="InterPro" id="IPR050116">
    <property type="entry name" value="DNA_polymerase-Y"/>
</dbReference>
<dbReference type="STRING" id="448.Lery_0525"/>
<dbReference type="Pfam" id="PF00817">
    <property type="entry name" value="IMS"/>
    <property type="match status" value="1"/>
</dbReference>
<sequence length="417" mass="47586">MYALVDCNNFYASCERVFKPYLLDKPVVILSNNDGCVIARSNEAKALGIPMGVPYFQIQGLCRQHGVHVFSSNFSLYGDMSRRVMSIIEDNWQDVAVYSIDEAFLDLKTLPLADQEPFCRALQKKILQYTGIPVSIGLGQTKTLAKLANYVAKRRLNVPVFNWLGQSRWLSQIDVGEVWGIGRKWHKALKQQGIHWASDLAALPLQSLKARFNVVLQRTALELRGIPCIGFEEREERKSILSSRSFGCMQSEQDILAQALSAHCARAYEKLRQQHALAGYLGIFIRTNPFRADLPQYAPSMGVCLPQPTDDLRELTRWAKWCLNRIYRAGFQYNKVGVHLGDLQRLNEQQLDLFNTSTPHQQQQTKRFLAVYDAINQRYGRQMIRLGAEGHAKPWAMRAAMRSPCYTTRWSDLPVVK</sequence>
<dbReference type="CDD" id="cd01700">
    <property type="entry name" value="PolY_Pol_V_umuC"/>
    <property type="match status" value="1"/>
</dbReference>
<dbReference type="Proteomes" id="UP000054773">
    <property type="component" value="Unassembled WGS sequence"/>
</dbReference>
<keyword evidence="8" id="KW-1185">Reference proteome</keyword>
<dbReference type="GO" id="GO:0042276">
    <property type="term" value="P:error-prone translesion synthesis"/>
    <property type="evidence" value="ECO:0007669"/>
    <property type="project" value="TreeGrafter"/>
</dbReference>
<dbReference type="GO" id="GO:0003887">
    <property type="term" value="F:DNA-directed DNA polymerase activity"/>
    <property type="evidence" value="ECO:0007669"/>
    <property type="project" value="TreeGrafter"/>
</dbReference>
<comment type="similarity">
    <text evidence="1">Belongs to the DNA polymerase type-Y family.</text>
</comment>
<dbReference type="GO" id="GO:0009432">
    <property type="term" value="P:SOS response"/>
    <property type="evidence" value="ECO:0007669"/>
    <property type="project" value="UniProtKB-KW"/>
</dbReference>
<keyword evidence="2" id="KW-0227">DNA damage</keyword>
<dbReference type="GO" id="GO:0006281">
    <property type="term" value="P:DNA repair"/>
    <property type="evidence" value="ECO:0007669"/>
    <property type="project" value="UniProtKB-KW"/>
</dbReference>
<dbReference type="InterPro" id="IPR025188">
    <property type="entry name" value="DUF4113"/>
</dbReference>
<gene>
    <name evidence="7" type="ORF">Lery_0525</name>
</gene>
<evidence type="ECO:0000256" key="4">
    <source>
        <dbReference type="ARBA" id="ARBA00023204"/>
    </source>
</evidence>
<dbReference type="InterPro" id="IPR001126">
    <property type="entry name" value="UmuC"/>
</dbReference>
<dbReference type="OrthoDB" id="9808813at2"/>
<evidence type="ECO:0000313" key="8">
    <source>
        <dbReference type="Proteomes" id="UP000054773"/>
    </source>
</evidence>
<accession>A0A0W0TW74</accession>
<dbReference type="InterPro" id="IPR043128">
    <property type="entry name" value="Rev_trsase/Diguanyl_cyclase"/>
</dbReference>
<dbReference type="SUPFAM" id="SSF100879">
    <property type="entry name" value="Lesion bypass DNA polymerase (Y-family), little finger domain"/>
    <property type="match status" value="1"/>
</dbReference>
<dbReference type="Gene3D" id="1.10.150.20">
    <property type="entry name" value="5' to 3' exonuclease, C-terminal subdomain"/>
    <property type="match status" value="1"/>
</dbReference>
<dbReference type="SUPFAM" id="SSF56672">
    <property type="entry name" value="DNA/RNA polymerases"/>
    <property type="match status" value="1"/>
</dbReference>
<dbReference type="EMBL" id="LNYA01000003">
    <property type="protein sequence ID" value="KTC99624.1"/>
    <property type="molecule type" value="Genomic_DNA"/>
</dbReference>
<feature type="domain" description="UmuC" evidence="6">
    <location>
        <begin position="2"/>
        <end position="182"/>
    </location>
</feature>
<dbReference type="InterPro" id="IPR036775">
    <property type="entry name" value="DNA_pol_Y-fam_lit_finger_sf"/>
</dbReference>
<evidence type="ECO:0000259" key="6">
    <source>
        <dbReference type="PROSITE" id="PS50173"/>
    </source>
</evidence>
<keyword evidence="5" id="KW-0742">SOS response</keyword>
<dbReference type="PANTHER" id="PTHR11076">
    <property type="entry name" value="DNA REPAIR POLYMERASE UMUC / TRANSFERASE FAMILY MEMBER"/>
    <property type="match status" value="1"/>
</dbReference>
<comment type="caution">
    <text evidence="7">The sequence shown here is derived from an EMBL/GenBank/DDBJ whole genome shotgun (WGS) entry which is preliminary data.</text>
</comment>
<keyword evidence="4" id="KW-0234">DNA repair</keyword>
<evidence type="ECO:0000256" key="3">
    <source>
        <dbReference type="ARBA" id="ARBA00023199"/>
    </source>
</evidence>
<evidence type="ECO:0000256" key="2">
    <source>
        <dbReference type="ARBA" id="ARBA00022763"/>
    </source>
</evidence>
<dbReference type="RefSeq" id="WP_058525693.1">
    <property type="nucleotide sequence ID" value="NZ_CAAAHY010000001.1"/>
</dbReference>
<dbReference type="Pfam" id="PF13438">
    <property type="entry name" value="DUF4113"/>
    <property type="match status" value="1"/>
</dbReference>
<dbReference type="InterPro" id="IPR043502">
    <property type="entry name" value="DNA/RNA_pol_sf"/>
</dbReference>
<reference evidence="7 8" key="1">
    <citation type="submission" date="2015-11" db="EMBL/GenBank/DDBJ databases">
        <title>Genomic analysis of 38 Legionella species identifies large and diverse effector repertoires.</title>
        <authorList>
            <person name="Burstein D."/>
            <person name="Amaro F."/>
            <person name="Zusman T."/>
            <person name="Lifshitz Z."/>
            <person name="Cohen O."/>
            <person name="Gilbert J.A."/>
            <person name="Pupko T."/>
            <person name="Shuman H.A."/>
            <person name="Segal G."/>
        </authorList>
    </citation>
    <scope>NUCLEOTIDE SEQUENCE [LARGE SCALE GENOMIC DNA]</scope>
    <source>
        <strain evidence="7 8">SE-32A-C8</strain>
    </source>
</reference>
<dbReference type="PROSITE" id="PS50173">
    <property type="entry name" value="UMUC"/>
    <property type="match status" value="1"/>
</dbReference>
<dbReference type="Gene3D" id="3.30.1490.100">
    <property type="entry name" value="DNA polymerase, Y-family, little finger domain"/>
    <property type="match status" value="1"/>
</dbReference>
<dbReference type="Pfam" id="PF11799">
    <property type="entry name" value="IMS_C"/>
    <property type="match status" value="1"/>
</dbReference>
<dbReference type="PATRIC" id="fig|448.7.peg.544"/>
<protein>
    <submittedName>
        <fullName evidence="7">SOS mutagenesis and repair UmuC protein</fullName>
    </submittedName>
</protein>
<dbReference type="GO" id="GO:0005829">
    <property type="term" value="C:cytosol"/>
    <property type="evidence" value="ECO:0007669"/>
    <property type="project" value="TreeGrafter"/>
</dbReference>
<dbReference type="AlphaFoldDB" id="A0A0W0TW74"/>
<proteinExistence type="inferred from homology"/>
<dbReference type="GO" id="GO:0003684">
    <property type="term" value="F:damaged DNA binding"/>
    <property type="evidence" value="ECO:0007669"/>
    <property type="project" value="InterPro"/>
</dbReference>
<organism evidence="7 8">
    <name type="scientific">Legionella erythra</name>
    <dbReference type="NCBI Taxonomy" id="448"/>
    <lineage>
        <taxon>Bacteria</taxon>
        <taxon>Pseudomonadati</taxon>
        <taxon>Pseudomonadota</taxon>
        <taxon>Gammaproteobacteria</taxon>
        <taxon>Legionellales</taxon>
        <taxon>Legionellaceae</taxon>
        <taxon>Legionella</taxon>
    </lineage>
</organism>
<dbReference type="Gene3D" id="3.30.70.270">
    <property type="match status" value="1"/>
</dbReference>
<dbReference type="InterPro" id="IPR017961">
    <property type="entry name" value="DNA_pol_Y-fam_little_finger"/>
</dbReference>
<evidence type="ECO:0000256" key="1">
    <source>
        <dbReference type="ARBA" id="ARBA00010945"/>
    </source>
</evidence>
<dbReference type="Gene3D" id="3.40.1170.60">
    <property type="match status" value="1"/>
</dbReference>
<evidence type="ECO:0000313" key="7">
    <source>
        <dbReference type="EMBL" id="KTC99624.1"/>
    </source>
</evidence>
<evidence type="ECO:0000256" key="5">
    <source>
        <dbReference type="ARBA" id="ARBA00023236"/>
    </source>
</evidence>
<name>A0A0W0TW74_LEGER</name>
<keyword evidence="3" id="KW-0741">SOS mutagenesis</keyword>